<dbReference type="EMBL" id="CAHIKZ030000935">
    <property type="protein sequence ID" value="CAE1245743.1"/>
    <property type="molecule type" value="Genomic_DNA"/>
</dbReference>
<feature type="transmembrane region" description="Helical" evidence="1">
    <location>
        <begin position="138"/>
        <end position="160"/>
    </location>
</feature>
<reference evidence="2" key="1">
    <citation type="submission" date="2021-01" db="EMBL/GenBank/DDBJ databases">
        <authorList>
            <person name="Li R."/>
            <person name="Bekaert M."/>
        </authorList>
    </citation>
    <scope>NUCLEOTIDE SEQUENCE</scope>
    <source>
        <strain evidence="2">Farmed</strain>
    </source>
</reference>
<feature type="transmembrane region" description="Helical" evidence="1">
    <location>
        <begin position="166"/>
        <end position="187"/>
    </location>
</feature>
<keyword evidence="1" id="KW-0812">Transmembrane</keyword>
<evidence type="ECO:0000313" key="2">
    <source>
        <dbReference type="EMBL" id="CAE1245743.1"/>
    </source>
</evidence>
<keyword evidence="1" id="KW-0472">Membrane</keyword>
<evidence type="ECO:0000256" key="1">
    <source>
        <dbReference type="SAM" id="Phobius"/>
    </source>
</evidence>
<organism evidence="2 3">
    <name type="scientific">Acanthosepion pharaonis</name>
    <name type="common">Pharaoh cuttlefish</name>
    <name type="synonym">Sepia pharaonis</name>
    <dbReference type="NCBI Taxonomy" id="158019"/>
    <lineage>
        <taxon>Eukaryota</taxon>
        <taxon>Metazoa</taxon>
        <taxon>Spiralia</taxon>
        <taxon>Lophotrochozoa</taxon>
        <taxon>Mollusca</taxon>
        <taxon>Cephalopoda</taxon>
        <taxon>Coleoidea</taxon>
        <taxon>Decapodiformes</taxon>
        <taxon>Sepiida</taxon>
        <taxon>Sepiina</taxon>
        <taxon>Sepiidae</taxon>
        <taxon>Acanthosepion</taxon>
    </lineage>
</organism>
<dbReference type="AlphaFoldDB" id="A0A812BT71"/>
<protein>
    <submittedName>
        <fullName evidence="2">Uncharacterized protein</fullName>
    </submittedName>
</protein>
<accession>A0A812BT71</accession>
<feature type="transmembrane region" description="Helical" evidence="1">
    <location>
        <begin position="199"/>
        <end position="218"/>
    </location>
</feature>
<sequence>MGNFFFLIPSTRLAYYRYHWLPLLHPPPTIPCGMALEKTRYLFKCLCRFNFQPLYGGQHVFIAIYLMIDTCSHLLFRDAVGFLILHLYHFSVFFFVSKLYSRTTFFPLQFLFPLFFTCFFFCFVFTFLSFLNIYIQHIFFLLLIILFCLQIFLFYLFLFFFFLFPFIYIILIAIFSRYLPPPLYFIVGIHYQCIRFIQIFTIFYIFWHILLFVSLNYYSTNSDEIFDIFYFLFNSSALSRFTDITTNYYSKPNHHNVYYSFCYYCFYF</sequence>
<dbReference type="Proteomes" id="UP000597762">
    <property type="component" value="Unassembled WGS sequence"/>
</dbReference>
<gene>
    <name evidence="2" type="ORF">SPHA_24847</name>
</gene>
<name>A0A812BT71_ACAPH</name>
<keyword evidence="3" id="KW-1185">Reference proteome</keyword>
<proteinExistence type="predicted"/>
<feature type="transmembrane region" description="Helical" evidence="1">
    <location>
        <begin position="74"/>
        <end position="96"/>
    </location>
</feature>
<feature type="transmembrane region" description="Helical" evidence="1">
    <location>
        <begin position="108"/>
        <end position="131"/>
    </location>
</feature>
<evidence type="ECO:0000313" key="3">
    <source>
        <dbReference type="Proteomes" id="UP000597762"/>
    </source>
</evidence>
<keyword evidence="1" id="KW-1133">Transmembrane helix</keyword>
<comment type="caution">
    <text evidence="2">The sequence shown here is derived from an EMBL/GenBank/DDBJ whole genome shotgun (WGS) entry which is preliminary data.</text>
</comment>